<dbReference type="EMBL" id="VSSQ01000149">
    <property type="protein sequence ID" value="MPL81381.1"/>
    <property type="molecule type" value="Genomic_DNA"/>
</dbReference>
<accession>A0A644UR56</accession>
<dbReference type="InterPro" id="IPR025230">
    <property type="entry name" value="DUF4172"/>
</dbReference>
<dbReference type="Pfam" id="PF02661">
    <property type="entry name" value="Fic"/>
    <property type="match status" value="1"/>
</dbReference>
<dbReference type="InterPro" id="IPR003812">
    <property type="entry name" value="Fido"/>
</dbReference>
<comment type="caution">
    <text evidence="2">The sequence shown here is derived from an EMBL/GenBank/DDBJ whole genome shotgun (WGS) entry which is preliminary data.</text>
</comment>
<dbReference type="SUPFAM" id="SSF140931">
    <property type="entry name" value="Fic-like"/>
    <property type="match status" value="1"/>
</dbReference>
<protein>
    <recommendedName>
        <fullName evidence="1">Fido domain-containing protein</fullName>
    </recommendedName>
</protein>
<proteinExistence type="predicted"/>
<reference evidence="2" key="1">
    <citation type="submission" date="2019-08" db="EMBL/GenBank/DDBJ databases">
        <authorList>
            <person name="Kucharzyk K."/>
            <person name="Murdoch R.W."/>
            <person name="Higgins S."/>
            <person name="Loffler F."/>
        </authorList>
    </citation>
    <scope>NUCLEOTIDE SEQUENCE</scope>
</reference>
<dbReference type="InterPro" id="IPR036388">
    <property type="entry name" value="WH-like_DNA-bd_sf"/>
</dbReference>
<dbReference type="PROSITE" id="PS51459">
    <property type="entry name" value="FIDO"/>
    <property type="match status" value="1"/>
</dbReference>
<sequence>MHCIHEKPDWPTFQWDIATLAEQLAAIRYKQGLLLGRMSALGVSIRAEAGLETLAQDVVKSSAIEGESLDVPQVRSSLARRLGIDIVGLMPLSKSVEGVVELMLDATQHYAEPLTAERLFGWHAALFPTGFGALRRITVGAWRKPEAGPMQVVSGYIGHEKVHFEAPAAERLDMEMSRFLEWFNAPLQLDPVLKAGIAHLWFVTIHPFEDGNGRIARAIADCALARADDCPQRFYSMSGQIEQERKEYYDILESTQKGGLDITPWLGWFLGSLGRAIDGADDTLAVVFRKAHVWQYANQYPLNERQRTIINRLLVGFEGKLTSGKYAKLAKCSPDTALRDIRELMEYGMLRQGESGGRSTSYTLVEKAANQ</sequence>
<evidence type="ECO:0000313" key="2">
    <source>
        <dbReference type="EMBL" id="MPL81381.1"/>
    </source>
</evidence>
<dbReference type="PANTHER" id="PTHR13504:SF33">
    <property type="entry name" value="FIC FAMILY PROTEIN"/>
    <property type="match status" value="1"/>
</dbReference>
<dbReference type="InterPro" id="IPR036597">
    <property type="entry name" value="Fido-like_dom_sf"/>
</dbReference>
<evidence type="ECO:0000259" key="1">
    <source>
        <dbReference type="PROSITE" id="PS51459"/>
    </source>
</evidence>
<dbReference type="InterPro" id="IPR040198">
    <property type="entry name" value="Fido_containing"/>
</dbReference>
<organism evidence="2">
    <name type="scientific">bioreactor metagenome</name>
    <dbReference type="NCBI Taxonomy" id="1076179"/>
    <lineage>
        <taxon>unclassified sequences</taxon>
        <taxon>metagenomes</taxon>
        <taxon>ecological metagenomes</taxon>
    </lineage>
</organism>
<dbReference type="Pfam" id="PF13776">
    <property type="entry name" value="DUF4172"/>
    <property type="match status" value="1"/>
</dbReference>
<name>A0A644UR56_9ZZZZ</name>
<dbReference type="Gene3D" id="1.10.10.10">
    <property type="entry name" value="Winged helix-like DNA-binding domain superfamily/Winged helix DNA-binding domain"/>
    <property type="match status" value="1"/>
</dbReference>
<dbReference type="Gene3D" id="1.10.3290.10">
    <property type="entry name" value="Fido-like domain"/>
    <property type="match status" value="1"/>
</dbReference>
<gene>
    <name evidence="2" type="ORF">SDC9_27298</name>
</gene>
<dbReference type="PANTHER" id="PTHR13504">
    <property type="entry name" value="FIDO DOMAIN-CONTAINING PROTEIN DDB_G0283145"/>
    <property type="match status" value="1"/>
</dbReference>
<feature type="domain" description="Fido" evidence="1">
    <location>
        <begin position="114"/>
        <end position="271"/>
    </location>
</feature>
<dbReference type="AlphaFoldDB" id="A0A644UR56"/>